<sequence length="287" mass="32792">MKFRTEIVLPASALQITHQDKILMTGSCFVENLSAKLLGAGFTIHLNPFGIVYNPSSLANGLQDLIHNKVYTADDLFLYQDVYHSFAHHSRFSGREINAVLQKINDRIASASDFLHQANVLVITFGTANTYRLVSTGEVVSNCHKLPAKAFVEERLTVEQITAQWNDLLTDLQKINPHLNIIFTVSPIRHWKEGANGNQLNKAILLLAVNELLTANPQCYYFPSYEIMLDDLRDYRFYADDLIHPNSQAVEYIWEKFSVVYFEAKTKALIRTHEKEQKALHHQTFIK</sequence>
<dbReference type="GO" id="GO:0016788">
    <property type="term" value="F:hydrolase activity, acting on ester bonds"/>
    <property type="evidence" value="ECO:0007669"/>
    <property type="project" value="UniProtKB-ARBA"/>
</dbReference>
<accession>A0A5M8P1P1</accession>
<dbReference type="Gene3D" id="3.40.50.1110">
    <property type="entry name" value="SGNH hydrolase"/>
    <property type="match status" value="1"/>
</dbReference>
<dbReference type="InterPro" id="IPR014982">
    <property type="entry name" value="GSCFA"/>
</dbReference>
<dbReference type="InterPro" id="IPR036514">
    <property type="entry name" value="SGNH_hydro_sf"/>
</dbReference>
<dbReference type="AlphaFoldDB" id="A0A5M8P1P1"/>
<protein>
    <recommendedName>
        <fullName evidence="1">GSCFA domain-containing protein</fullName>
    </recommendedName>
</protein>
<dbReference type="SUPFAM" id="SSF52266">
    <property type="entry name" value="SGNH hydrolase"/>
    <property type="match status" value="1"/>
</dbReference>
<dbReference type="Pfam" id="PF08885">
    <property type="entry name" value="GSCFA"/>
    <property type="match status" value="1"/>
</dbReference>
<gene>
    <name evidence="2" type="ORF">EZS26_001636</name>
</gene>
<dbReference type="EMBL" id="SNRX01000009">
    <property type="protein sequence ID" value="KAA6302276.1"/>
    <property type="molecule type" value="Genomic_DNA"/>
</dbReference>
<name>A0A5M8P1P1_9BACT</name>
<comment type="caution">
    <text evidence="2">The sequence shown here is derived from an EMBL/GenBank/DDBJ whole genome shotgun (WGS) entry which is preliminary data.</text>
</comment>
<dbReference type="Proteomes" id="UP000324575">
    <property type="component" value="Unassembled WGS sequence"/>
</dbReference>
<feature type="domain" description="GSCFA" evidence="1">
    <location>
        <begin position="21"/>
        <end position="257"/>
    </location>
</feature>
<evidence type="ECO:0000259" key="1">
    <source>
        <dbReference type="Pfam" id="PF08885"/>
    </source>
</evidence>
<organism evidence="2 3">
    <name type="scientific">Candidatus Ordinivivax streblomastigis</name>
    <dbReference type="NCBI Taxonomy" id="2540710"/>
    <lineage>
        <taxon>Bacteria</taxon>
        <taxon>Pseudomonadati</taxon>
        <taxon>Bacteroidota</taxon>
        <taxon>Bacteroidia</taxon>
        <taxon>Bacteroidales</taxon>
        <taxon>Candidatus Ordinivivax</taxon>
    </lineage>
</organism>
<proteinExistence type="predicted"/>
<reference evidence="2 3" key="1">
    <citation type="submission" date="2019-03" db="EMBL/GenBank/DDBJ databases">
        <title>Single cell metagenomics reveals metabolic interactions within the superorganism composed of flagellate Streblomastix strix and complex community of Bacteroidetes bacteria on its surface.</title>
        <authorList>
            <person name="Treitli S.C."/>
            <person name="Kolisko M."/>
            <person name="Husnik F."/>
            <person name="Keeling P."/>
            <person name="Hampl V."/>
        </authorList>
    </citation>
    <scope>NUCLEOTIDE SEQUENCE [LARGE SCALE GENOMIC DNA]</scope>
    <source>
        <strain evidence="2">St1</strain>
    </source>
</reference>
<evidence type="ECO:0000313" key="2">
    <source>
        <dbReference type="EMBL" id="KAA6302276.1"/>
    </source>
</evidence>
<evidence type="ECO:0000313" key="3">
    <source>
        <dbReference type="Proteomes" id="UP000324575"/>
    </source>
</evidence>